<dbReference type="RefSeq" id="WP_184172741.1">
    <property type="nucleotide sequence ID" value="NZ_JACHGF010000002.1"/>
</dbReference>
<dbReference type="SUPFAM" id="SSF56235">
    <property type="entry name" value="N-terminal nucleophile aminohydrolases (Ntn hydrolases)"/>
    <property type="match status" value="1"/>
</dbReference>
<accession>A0A840TTR9</accession>
<comment type="caution">
    <text evidence="1">The sequence shown here is derived from an EMBL/GenBank/DDBJ whole genome shotgun (WGS) entry which is preliminary data.</text>
</comment>
<dbReference type="InterPro" id="IPR029055">
    <property type="entry name" value="Ntn_hydrolases_N"/>
</dbReference>
<dbReference type="Proteomes" id="UP000557307">
    <property type="component" value="Unassembled WGS sequence"/>
</dbReference>
<reference evidence="1 2" key="1">
    <citation type="submission" date="2020-08" db="EMBL/GenBank/DDBJ databases">
        <title>Genomic Encyclopedia of Type Strains, Phase IV (KMG-IV): sequencing the most valuable type-strain genomes for metagenomic binning, comparative biology and taxonomic classification.</title>
        <authorList>
            <person name="Goeker M."/>
        </authorList>
    </citation>
    <scope>NUCLEOTIDE SEQUENCE [LARGE SCALE GENOMIC DNA]</scope>
    <source>
        <strain evidence="1 2">DSM 105074</strain>
    </source>
</reference>
<evidence type="ECO:0000313" key="2">
    <source>
        <dbReference type="Proteomes" id="UP000557307"/>
    </source>
</evidence>
<name>A0A840TTR9_9BACT</name>
<proteinExistence type="predicted"/>
<protein>
    <submittedName>
        <fullName evidence="1">Uncharacterized protein</fullName>
    </submittedName>
</protein>
<sequence>MNIQAHGTFIIAIICRDGILMASDSRSAFTLDHDELNEFGRKKHTVYAYYDNSKKIFPIGNFQIGFIGVSMMGNKYFSEITSDFSKKQKDLFYAEETFEHFINYLKNDLNIAENTIYDENQYIIAGYENECPVIFGHAYTGAVKNIQIGGAIYSDLDFKPFLTKPNDVGLYCKDLAPYLEANIRKYAIYKNDNMIGGPFYIIQINPDNSTTTIKQFKPYYHKTYKEMAELIFRNEIKMTYLFQNSKELLFNTLIEGIKLGY</sequence>
<gene>
    <name evidence="1" type="ORF">HNQ92_001516</name>
</gene>
<organism evidence="1 2">
    <name type="scientific">Rhabdobacter roseus</name>
    <dbReference type="NCBI Taxonomy" id="1655419"/>
    <lineage>
        <taxon>Bacteria</taxon>
        <taxon>Pseudomonadati</taxon>
        <taxon>Bacteroidota</taxon>
        <taxon>Cytophagia</taxon>
        <taxon>Cytophagales</taxon>
        <taxon>Cytophagaceae</taxon>
        <taxon>Rhabdobacter</taxon>
    </lineage>
</organism>
<evidence type="ECO:0000313" key="1">
    <source>
        <dbReference type="EMBL" id="MBB5283390.1"/>
    </source>
</evidence>
<dbReference type="Gene3D" id="3.60.20.10">
    <property type="entry name" value="Glutamine Phosphoribosylpyrophosphate, subunit 1, domain 1"/>
    <property type="match status" value="1"/>
</dbReference>
<dbReference type="AlphaFoldDB" id="A0A840TTR9"/>
<keyword evidence="2" id="KW-1185">Reference proteome</keyword>
<dbReference type="EMBL" id="JACHGF010000002">
    <property type="protein sequence ID" value="MBB5283390.1"/>
    <property type="molecule type" value="Genomic_DNA"/>
</dbReference>